<dbReference type="PRINTS" id="PR00411">
    <property type="entry name" value="PNDRDTASEI"/>
</dbReference>
<dbReference type="Pfam" id="PF07992">
    <property type="entry name" value="Pyr_redox_2"/>
    <property type="match status" value="1"/>
</dbReference>
<evidence type="ECO:0000256" key="2">
    <source>
        <dbReference type="ARBA" id="ARBA00022630"/>
    </source>
</evidence>
<reference evidence="10 11" key="1">
    <citation type="submission" date="2019-05" db="EMBL/GenBank/DDBJ databases">
        <title>Marivita sp. nov. isolated from sea sediment.</title>
        <authorList>
            <person name="Kim W."/>
        </authorList>
    </citation>
    <scope>NUCLEOTIDE SEQUENCE [LARGE SCALE GENOMIC DNA]</scope>
    <source>
        <strain evidence="10 11">CAU 1492</strain>
    </source>
</reference>
<dbReference type="PANTHER" id="PTHR43557:SF2">
    <property type="entry name" value="RIESKE DOMAIN-CONTAINING PROTEIN-RELATED"/>
    <property type="match status" value="1"/>
</dbReference>
<dbReference type="SUPFAM" id="SSF55424">
    <property type="entry name" value="FAD/NAD-linked reductases, dimerisation (C-terminal) domain"/>
    <property type="match status" value="1"/>
</dbReference>
<dbReference type="InterPro" id="IPR015881">
    <property type="entry name" value="ARHD_Rieske_2Fe_2S"/>
</dbReference>
<dbReference type="InterPro" id="IPR028202">
    <property type="entry name" value="Reductase_C"/>
</dbReference>
<dbReference type="Pfam" id="PF14759">
    <property type="entry name" value="Reductase_C"/>
    <property type="match status" value="1"/>
</dbReference>
<dbReference type="InterPro" id="IPR036922">
    <property type="entry name" value="Rieske_2Fe-2S_sf"/>
</dbReference>
<feature type="domain" description="Rieske" evidence="9">
    <location>
        <begin position="5"/>
        <end position="100"/>
    </location>
</feature>
<evidence type="ECO:0000259" key="9">
    <source>
        <dbReference type="PROSITE" id="PS51296"/>
    </source>
</evidence>
<dbReference type="EMBL" id="VCPC01000005">
    <property type="protein sequence ID" value="TMV09235.1"/>
    <property type="molecule type" value="Genomic_DNA"/>
</dbReference>
<keyword evidence="8" id="KW-0411">Iron-sulfur</keyword>
<dbReference type="PRINTS" id="PR00368">
    <property type="entry name" value="FADPNR"/>
</dbReference>
<evidence type="ECO:0000256" key="6">
    <source>
        <dbReference type="ARBA" id="ARBA00023002"/>
    </source>
</evidence>
<evidence type="ECO:0000256" key="4">
    <source>
        <dbReference type="ARBA" id="ARBA00022723"/>
    </source>
</evidence>
<dbReference type="PROSITE" id="PS00570">
    <property type="entry name" value="RING_HYDROXYL_ALPHA"/>
    <property type="match status" value="1"/>
</dbReference>
<comment type="cofactor">
    <cofactor evidence="1">
        <name>FAD</name>
        <dbReference type="ChEBI" id="CHEBI:57692"/>
    </cofactor>
</comment>
<dbReference type="Proteomes" id="UP001191082">
    <property type="component" value="Unassembled WGS sequence"/>
</dbReference>
<dbReference type="SUPFAM" id="SSF55961">
    <property type="entry name" value="Bet v1-like"/>
    <property type="match status" value="1"/>
</dbReference>
<dbReference type="PANTHER" id="PTHR43557">
    <property type="entry name" value="APOPTOSIS-INDUCING FACTOR 1"/>
    <property type="match status" value="1"/>
</dbReference>
<dbReference type="InterPro" id="IPR036188">
    <property type="entry name" value="FAD/NAD-bd_sf"/>
</dbReference>
<dbReference type="Pfam" id="PF00848">
    <property type="entry name" value="Ring_hydroxyl_A"/>
    <property type="match status" value="1"/>
</dbReference>
<sequence>MSFQLTNVPAAQVHGAGAMAVEVDGLRLALFSLDGEIFATGNICTHAFALLTDGHVENGCVECPLHQGLFDIRTGKAQGTPVTKDIATYAVKIDEGIVWVDTQPRAGAGEAGGRAAALAAPADFRRLVIVGAGQAGAEAARRARAEGFAGTITMLGDEPHPPYERPPLSKDLLLGKTTLADAHVFDAGEAEALKLELRLSTPVASIDRDKQAVVLGDGETLAYDMLVLATGAEARRIDLPGAETVTLHYLRDAKDSEALGKALRAAESVVVIGGGFIGLELASAARALGKSATVIEAQDRLLQRLLPPEPAEFLAWVAEQNDVALRLGAGVARVGPEGVTLTDGTTVAADCIVVGIGARPRDDLARAAGLETAATGGIVVNGLNRSSDPAIYAVGDVAVLRDSVTGAEARMESWQNANLSAARAGGAIAGKPQIGTDVPWFWSDLFGGTLQIVGAPAADQTCVRRDGEAPVFFCLDADNRVAACIDFGDAEALRAARQMIEAGQPVDRAALADPDTNLFQIEDDDMKMLPIEKRFAWPAAGLDRVPDWAYTNKEIYDREVERIFHGKTWNYVGLEAEVPEAGDFVRSYVGPTPVVMVRDHDGGINVFENRCSHRAAEFCRELRGNTEEFVCPYHQWSYDLKGNLAGVPFRRGVNGEGGMGPDFRPENHGVKKLFVTQRNGAVFASFSDAVEPLEEYLGEEMLTDFDAVFNGKKLTVLGHYRHTLMGNWKLYPENLKDPYHATLLHTFLVTFGLLVAGNKSAMIVDPSGRHSTMASAKSDGAAVSDENKAEMRAYRDGLTLSDPRMMDFIPEFDSPWSVTMQVVWPGLIVQREMNTLGVRQIVPNGPNEFTMIWTMFGYEDDTEEMTRHRLRQGNLMGPAGFLGLEDNEAIKFVQDGMLNSTGGEHLVVLDPKVPTGTSTTLISEAAIRAMYKHWRQEMGL</sequence>
<dbReference type="InterPro" id="IPR023753">
    <property type="entry name" value="FAD/NAD-binding_dom"/>
</dbReference>
<dbReference type="InterPro" id="IPR015879">
    <property type="entry name" value="Ring_hydroxy_dOase_asu_C_dom"/>
</dbReference>
<keyword evidence="6" id="KW-0560">Oxidoreductase</keyword>
<dbReference type="InterPro" id="IPR017941">
    <property type="entry name" value="Rieske_2Fe-2S"/>
</dbReference>
<dbReference type="Gene3D" id="2.102.10.10">
    <property type="entry name" value="Rieske [2Fe-2S] iron-sulphur domain"/>
    <property type="match status" value="2"/>
</dbReference>
<evidence type="ECO:0000256" key="5">
    <source>
        <dbReference type="ARBA" id="ARBA00022827"/>
    </source>
</evidence>
<dbReference type="Pfam" id="PF00355">
    <property type="entry name" value="Rieske"/>
    <property type="match status" value="2"/>
</dbReference>
<evidence type="ECO:0000313" key="11">
    <source>
        <dbReference type="Proteomes" id="UP001191082"/>
    </source>
</evidence>
<evidence type="ECO:0000313" key="10">
    <source>
        <dbReference type="EMBL" id="TMV09235.1"/>
    </source>
</evidence>
<organism evidence="10 11">
    <name type="scientific">Arenibacterium halophilum</name>
    <dbReference type="NCBI Taxonomy" id="2583821"/>
    <lineage>
        <taxon>Bacteria</taxon>
        <taxon>Pseudomonadati</taxon>
        <taxon>Pseudomonadota</taxon>
        <taxon>Alphaproteobacteria</taxon>
        <taxon>Rhodobacterales</taxon>
        <taxon>Paracoccaceae</taxon>
        <taxon>Arenibacterium</taxon>
    </lineage>
</organism>
<keyword evidence="3" id="KW-0001">2Fe-2S</keyword>
<dbReference type="Gene3D" id="3.50.50.60">
    <property type="entry name" value="FAD/NAD(P)-binding domain"/>
    <property type="match status" value="2"/>
</dbReference>
<proteinExistence type="predicted"/>
<dbReference type="InterPro" id="IPR043264">
    <property type="entry name" value="AhdA1c-like_alpha_C"/>
</dbReference>
<protein>
    <submittedName>
        <fullName evidence="10">Rieske 2Fe-2S domain-containing protein</fullName>
    </submittedName>
</protein>
<evidence type="ECO:0000256" key="1">
    <source>
        <dbReference type="ARBA" id="ARBA00001974"/>
    </source>
</evidence>
<dbReference type="CDD" id="cd08880">
    <property type="entry name" value="RHO_alpha_C_ahdA1c-like"/>
    <property type="match status" value="1"/>
</dbReference>
<keyword evidence="5" id="KW-0274">FAD</keyword>
<dbReference type="CDD" id="cd03528">
    <property type="entry name" value="Rieske_RO_ferredoxin"/>
    <property type="match status" value="1"/>
</dbReference>
<evidence type="ECO:0000256" key="3">
    <source>
        <dbReference type="ARBA" id="ARBA00022714"/>
    </source>
</evidence>
<feature type="domain" description="Rieske" evidence="9">
    <location>
        <begin position="569"/>
        <end position="684"/>
    </location>
</feature>
<dbReference type="Gene3D" id="3.90.380.10">
    <property type="entry name" value="Naphthalene 1,2-dioxygenase Alpha Subunit, Chain A, domain 1"/>
    <property type="match status" value="1"/>
</dbReference>
<dbReference type="InterPro" id="IPR050446">
    <property type="entry name" value="FAD-oxidoreductase/Apoptosis"/>
</dbReference>
<dbReference type="SUPFAM" id="SSF51905">
    <property type="entry name" value="FAD/NAD(P)-binding domain"/>
    <property type="match status" value="2"/>
</dbReference>
<evidence type="ECO:0000256" key="7">
    <source>
        <dbReference type="ARBA" id="ARBA00023004"/>
    </source>
</evidence>
<dbReference type="PROSITE" id="PS51296">
    <property type="entry name" value="RIESKE"/>
    <property type="match status" value="2"/>
</dbReference>
<accession>A0ABY2X2K2</accession>
<comment type="caution">
    <text evidence="10">The sequence shown here is derived from an EMBL/GenBank/DDBJ whole genome shotgun (WGS) entry which is preliminary data.</text>
</comment>
<name>A0ABY2X2K2_9RHOB</name>
<dbReference type="RefSeq" id="WP_138865507.1">
    <property type="nucleotide sequence ID" value="NZ_VCPC01000005.1"/>
</dbReference>
<keyword evidence="7" id="KW-0408">Iron</keyword>
<dbReference type="InterPro" id="IPR016156">
    <property type="entry name" value="FAD/NAD-linked_Rdtase_dimer_sf"/>
</dbReference>
<keyword evidence="4" id="KW-0479">Metal-binding</keyword>
<dbReference type="Gene3D" id="3.30.390.30">
    <property type="match status" value="1"/>
</dbReference>
<keyword evidence="2" id="KW-0285">Flavoprotein</keyword>
<evidence type="ECO:0000256" key="8">
    <source>
        <dbReference type="ARBA" id="ARBA00023014"/>
    </source>
</evidence>
<keyword evidence="11" id="KW-1185">Reference proteome</keyword>
<gene>
    <name evidence="10" type="ORF">FGK64_19305</name>
</gene>
<dbReference type="SUPFAM" id="SSF50022">
    <property type="entry name" value="ISP domain"/>
    <property type="match status" value="2"/>
</dbReference>